<dbReference type="InterPro" id="IPR016161">
    <property type="entry name" value="Ald_DH/histidinol_DH"/>
</dbReference>
<dbReference type="InterPro" id="IPR016163">
    <property type="entry name" value="Ald_DH_C"/>
</dbReference>
<name>A0A6A6DMX0_9PEZI</name>
<dbReference type="InterPro" id="IPR015590">
    <property type="entry name" value="Aldehyde_DH_dom"/>
</dbReference>
<sequence length="52" mass="5777">EEIFGPLAAYVIMQNDDKTVKIANSTGYGLSATSFTKNVRKRLAITKRLESE</sequence>
<dbReference type="Proteomes" id="UP000800200">
    <property type="component" value="Unassembled WGS sequence"/>
</dbReference>
<feature type="domain" description="Aldehyde dehydrogenase" evidence="1">
    <location>
        <begin position="1"/>
        <end position="50"/>
    </location>
</feature>
<organism evidence="2 3">
    <name type="scientific">Zopfia rhizophila CBS 207.26</name>
    <dbReference type="NCBI Taxonomy" id="1314779"/>
    <lineage>
        <taxon>Eukaryota</taxon>
        <taxon>Fungi</taxon>
        <taxon>Dikarya</taxon>
        <taxon>Ascomycota</taxon>
        <taxon>Pezizomycotina</taxon>
        <taxon>Dothideomycetes</taxon>
        <taxon>Dothideomycetes incertae sedis</taxon>
        <taxon>Zopfiaceae</taxon>
        <taxon>Zopfia</taxon>
    </lineage>
</organism>
<evidence type="ECO:0000313" key="2">
    <source>
        <dbReference type="EMBL" id="KAF2180887.1"/>
    </source>
</evidence>
<gene>
    <name evidence="2" type="ORF">K469DRAFT_590940</name>
</gene>
<accession>A0A6A6DMX0</accession>
<protein>
    <recommendedName>
        <fullName evidence="1">Aldehyde dehydrogenase domain-containing protein</fullName>
    </recommendedName>
</protein>
<reference evidence="2" key="1">
    <citation type="journal article" date="2020" name="Stud. Mycol.">
        <title>101 Dothideomycetes genomes: a test case for predicting lifestyles and emergence of pathogens.</title>
        <authorList>
            <person name="Haridas S."/>
            <person name="Albert R."/>
            <person name="Binder M."/>
            <person name="Bloem J."/>
            <person name="Labutti K."/>
            <person name="Salamov A."/>
            <person name="Andreopoulos B."/>
            <person name="Baker S."/>
            <person name="Barry K."/>
            <person name="Bills G."/>
            <person name="Bluhm B."/>
            <person name="Cannon C."/>
            <person name="Castanera R."/>
            <person name="Culley D."/>
            <person name="Daum C."/>
            <person name="Ezra D."/>
            <person name="Gonzalez J."/>
            <person name="Henrissat B."/>
            <person name="Kuo A."/>
            <person name="Liang C."/>
            <person name="Lipzen A."/>
            <person name="Lutzoni F."/>
            <person name="Magnuson J."/>
            <person name="Mondo S."/>
            <person name="Nolan M."/>
            <person name="Ohm R."/>
            <person name="Pangilinan J."/>
            <person name="Park H.-J."/>
            <person name="Ramirez L."/>
            <person name="Alfaro M."/>
            <person name="Sun H."/>
            <person name="Tritt A."/>
            <person name="Yoshinaga Y."/>
            <person name="Zwiers L.-H."/>
            <person name="Turgeon B."/>
            <person name="Goodwin S."/>
            <person name="Spatafora J."/>
            <person name="Crous P."/>
            <person name="Grigoriev I."/>
        </authorList>
    </citation>
    <scope>NUCLEOTIDE SEQUENCE</scope>
    <source>
        <strain evidence="2">CBS 207.26</strain>
    </source>
</reference>
<proteinExistence type="predicted"/>
<dbReference type="EMBL" id="ML994655">
    <property type="protein sequence ID" value="KAF2180887.1"/>
    <property type="molecule type" value="Genomic_DNA"/>
</dbReference>
<dbReference type="SUPFAM" id="SSF53720">
    <property type="entry name" value="ALDH-like"/>
    <property type="match status" value="1"/>
</dbReference>
<feature type="non-terminal residue" evidence="2">
    <location>
        <position position="1"/>
    </location>
</feature>
<dbReference type="Gene3D" id="3.40.309.10">
    <property type="entry name" value="Aldehyde Dehydrogenase, Chain A, domain 2"/>
    <property type="match status" value="1"/>
</dbReference>
<dbReference type="Pfam" id="PF00171">
    <property type="entry name" value="Aldedh"/>
    <property type="match status" value="1"/>
</dbReference>
<dbReference type="OrthoDB" id="310895at2759"/>
<dbReference type="AlphaFoldDB" id="A0A6A6DMX0"/>
<evidence type="ECO:0000259" key="1">
    <source>
        <dbReference type="Pfam" id="PF00171"/>
    </source>
</evidence>
<dbReference type="GO" id="GO:0016620">
    <property type="term" value="F:oxidoreductase activity, acting on the aldehyde or oxo group of donors, NAD or NADP as acceptor"/>
    <property type="evidence" value="ECO:0007669"/>
    <property type="project" value="InterPro"/>
</dbReference>
<evidence type="ECO:0000313" key="3">
    <source>
        <dbReference type="Proteomes" id="UP000800200"/>
    </source>
</evidence>
<keyword evidence="3" id="KW-1185">Reference proteome</keyword>